<feature type="transmembrane region" description="Helical" evidence="15">
    <location>
        <begin position="212"/>
        <end position="232"/>
    </location>
</feature>
<comment type="pathway">
    <text evidence="2">Protein modification; protein glycosylation.</text>
</comment>
<feature type="compositionally biased region" description="Basic and acidic residues" evidence="14">
    <location>
        <begin position="22"/>
        <end position="36"/>
    </location>
</feature>
<evidence type="ECO:0000256" key="15">
    <source>
        <dbReference type="SAM" id="Phobius"/>
    </source>
</evidence>
<sequence>MKTERDVDKKGVGKKSSSKQYDLNKKKDIKDSVDKVDDSEEASESATNHVVQKTPFEKIENKEQDDSKVLLKFQVDIAATLLFFIGLATRLYKLEEPRSVVFDELHYGKYISLYLNKIFFFDSHPPLGKQLVSLAAYLSGFDGQLKFEKIGSAYGNDIPLFTLRFVPAFCGSLLVPTSYHLLLELGLKQWTAILAGFLLICDNALLTQSRFLLMESILLFFNLFGLLCILKFKKQNVNPFSVSWWLWLILAFASLTCSLCVKYIGIFSYLLGLSILFQSTWEMLGNRQVKFMSVVFYIIVKSCVVAVSTIGIYLLIFYVHLSLLSKAGPHDSVMTSAFQASLEGGLASITKGQPLEVGHGSQITLRHTFGRTCWLHSHAHVYPLRYPDKRGSSHQQQVTCYSFKDVNNWWIVKRPDRNDLMVSRPVDVIHHGDVIQLVHGITSRALNSHDVAAPMSPQNQEVSCYVDYNVSMAPQNLWKVDIVNREQIGDVWLTIQSQVRLIHVNSSQALKFSGRQLPDWGFNQHEIVTDRIVNQPDSVWNVEEHRYTKSDDQKERERDMVNAEMIPTQATVLTFWEKMMELQYKMLFAYQEPLQSHMYSSDPLDWPLLKRTTAYWVSQKSNAQIHLLGNIMIWYSGAFAIILYIALLVFYLLRRRRHCFDLPDDEWTKFCRVGQTLTVGYFIHYVPYFFMDNTLFLHHYLPAFIFKVMILAAVLEHSYFVFRGVLLWPKTTLLLKFCIFVWCVSVIWIFNKFSVLSYGTGGLNQADLVRLRWRDTWHFIVHKE</sequence>
<evidence type="ECO:0000313" key="18">
    <source>
        <dbReference type="Proteomes" id="UP001359485"/>
    </source>
</evidence>
<feature type="compositionally biased region" description="Basic and acidic residues" evidence="14">
    <location>
        <begin position="1"/>
        <end position="11"/>
    </location>
</feature>
<feature type="transmembrane region" description="Helical" evidence="15">
    <location>
        <begin position="673"/>
        <end position="691"/>
    </location>
</feature>
<comment type="subcellular location">
    <subcellularLocation>
        <location evidence="1">Endoplasmic reticulum membrane</location>
        <topology evidence="1">Multi-pass membrane protein</topology>
    </subcellularLocation>
</comment>
<feature type="domain" description="MIR" evidence="16">
    <location>
        <begin position="490"/>
        <end position="545"/>
    </location>
</feature>
<evidence type="ECO:0000313" key="17">
    <source>
        <dbReference type="EMBL" id="KAK6621674.1"/>
    </source>
</evidence>
<dbReference type="PANTHER" id="PTHR10050">
    <property type="entry name" value="DOLICHYL-PHOSPHATE-MANNOSE--PROTEIN MANNOSYLTRANSFERASE"/>
    <property type="match status" value="1"/>
</dbReference>
<keyword evidence="18" id="KW-1185">Reference proteome</keyword>
<evidence type="ECO:0000256" key="11">
    <source>
        <dbReference type="ARBA" id="ARBA00023136"/>
    </source>
</evidence>
<evidence type="ECO:0000256" key="4">
    <source>
        <dbReference type="ARBA" id="ARBA00012839"/>
    </source>
</evidence>
<evidence type="ECO:0000256" key="10">
    <source>
        <dbReference type="ARBA" id="ARBA00022989"/>
    </source>
</evidence>
<evidence type="ECO:0000256" key="6">
    <source>
        <dbReference type="ARBA" id="ARBA00022679"/>
    </source>
</evidence>
<reference evidence="17 18" key="1">
    <citation type="submission" date="2023-09" db="EMBL/GenBank/DDBJ databases">
        <title>Genomes of two closely related lineages of the louse Polyplax serrata with different host specificities.</title>
        <authorList>
            <person name="Martinu J."/>
            <person name="Tarabai H."/>
            <person name="Stefka J."/>
            <person name="Hypsa V."/>
        </authorList>
    </citation>
    <scope>NUCLEOTIDE SEQUENCE [LARGE SCALE GENOMIC DNA]</scope>
    <source>
        <strain evidence="17">98ZLc_SE</strain>
    </source>
</reference>
<proteinExistence type="inferred from homology"/>
<feature type="domain" description="MIR" evidence="16">
    <location>
        <begin position="354"/>
        <end position="415"/>
    </location>
</feature>
<keyword evidence="8" id="KW-0677">Repeat</keyword>
<evidence type="ECO:0000256" key="12">
    <source>
        <dbReference type="ARBA" id="ARBA00045085"/>
    </source>
</evidence>
<feature type="transmembrane region" description="Helical" evidence="15">
    <location>
        <begin position="244"/>
        <end position="273"/>
    </location>
</feature>
<comment type="catalytic activity">
    <reaction evidence="13">
        <text>a di-trans,poly-cis-dolichyl beta-D-mannosyl phosphate + L-seryl-[protein] = 3-O-(alpha-D-mannosyl)-L-seryl-[protein] + a di-trans,poly-cis-dolichyl phosphate + H(+)</text>
        <dbReference type="Rhea" id="RHEA:17377"/>
        <dbReference type="Rhea" id="RHEA-COMP:9863"/>
        <dbReference type="Rhea" id="RHEA-COMP:13546"/>
        <dbReference type="Rhea" id="RHEA-COMP:19498"/>
        <dbReference type="Rhea" id="RHEA-COMP:19501"/>
        <dbReference type="ChEBI" id="CHEBI:15378"/>
        <dbReference type="ChEBI" id="CHEBI:29999"/>
        <dbReference type="ChEBI" id="CHEBI:57683"/>
        <dbReference type="ChEBI" id="CHEBI:58211"/>
        <dbReference type="ChEBI" id="CHEBI:137321"/>
        <dbReference type="EC" id="2.4.1.109"/>
    </reaction>
</comment>
<comment type="caution">
    <text evidence="17">The sequence shown here is derived from an EMBL/GenBank/DDBJ whole genome shotgun (WGS) entry which is preliminary data.</text>
</comment>
<evidence type="ECO:0000259" key="16">
    <source>
        <dbReference type="PROSITE" id="PS50919"/>
    </source>
</evidence>
<dbReference type="InterPro" id="IPR016093">
    <property type="entry name" value="MIR_motif"/>
</dbReference>
<dbReference type="EC" id="2.4.1.109" evidence="4"/>
<evidence type="ECO:0000256" key="14">
    <source>
        <dbReference type="SAM" id="MobiDB-lite"/>
    </source>
</evidence>
<evidence type="ECO:0000256" key="5">
    <source>
        <dbReference type="ARBA" id="ARBA00022676"/>
    </source>
</evidence>
<keyword evidence="9" id="KW-0256">Endoplasmic reticulum</keyword>
<evidence type="ECO:0000256" key="3">
    <source>
        <dbReference type="ARBA" id="ARBA00007222"/>
    </source>
</evidence>
<evidence type="ECO:0000256" key="9">
    <source>
        <dbReference type="ARBA" id="ARBA00022824"/>
    </source>
</evidence>
<dbReference type="PROSITE" id="PS50919">
    <property type="entry name" value="MIR"/>
    <property type="match status" value="3"/>
</dbReference>
<keyword evidence="11 15" id="KW-0472">Membrane</keyword>
<feature type="transmembrane region" description="Helical" evidence="15">
    <location>
        <begin position="733"/>
        <end position="750"/>
    </location>
</feature>
<dbReference type="InterPro" id="IPR003342">
    <property type="entry name" value="ArnT-like_N"/>
</dbReference>
<feature type="domain" description="MIR" evidence="16">
    <location>
        <begin position="426"/>
        <end position="483"/>
    </location>
</feature>
<comment type="catalytic activity">
    <reaction evidence="12">
        <text>a di-trans,poly-cis-dolichyl beta-D-mannosyl phosphate + L-threonyl-[protein] = 3-O-(alpha-D-mannosyl)-L-threonyl-[protein] + a di-trans,poly-cis-dolichyl phosphate + H(+)</text>
        <dbReference type="Rhea" id="RHEA:53396"/>
        <dbReference type="Rhea" id="RHEA-COMP:11060"/>
        <dbReference type="Rhea" id="RHEA-COMP:13547"/>
        <dbReference type="Rhea" id="RHEA-COMP:19498"/>
        <dbReference type="Rhea" id="RHEA-COMP:19501"/>
        <dbReference type="ChEBI" id="CHEBI:15378"/>
        <dbReference type="ChEBI" id="CHEBI:30013"/>
        <dbReference type="ChEBI" id="CHEBI:57683"/>
        <dbReference type="ChEBI" id="CHEBI:58211"/>
        <dbReference type="ChEBI" id="CHEBI:137323"/>
        <dbReference type="EC" id="2.4.1.109"/>
    </reaction>
</comment>
<keyword evidence="10 15" id="KW-1133">Transmembrane helix</keyword>
<dbReference type="InterPro" id="IPR032421">
    <property type="entry name" value="PMT_4TMC"/>
</dbReference>
<keyword evidence="7 15" id="KW-0812">Transmembrane</keyword>
<dbReference type="InterPro" id="IPR027005">
    <property type="entry name" value="PMT-like"/>
</dbReference>
<dbReference type="PANTHER" id="PTHR10050:SF51">
    <property type="entry name" value="PROTEIN O-MANNOSYL-TRANSFERASE 1"/>
    <property type="match status" value="1"/>
</dbReference>
<feature type="region of interest" description="Disordered" evidence="14">
    <location>
        <begin position="1"/>
        <end position="57"/>
    </location>
</feature>
<comment type="similarity">
    <text evidence="3">Belongs to the glycosyltransferase 39 family.</text>
</comment>
<dbReference type="CDD" id="cd23281">
    <property type="entry name" value="beta-trefoil_MIR_POMT1"/>
    <property type="match status" value="1"/>
</dbReference>
<feature type="transmembrane region" description="Helical" evidence="15">
    <location>
        <begin position="632"/>
        <end position="653"/>
    </location>
</feature>
<dbReference type="SMART" id="SM00472">
    <property type="entry name" value="MIR"/>
    <property type="match status" value="3"/>
</dbReference>
<dbReference type="EMBL" id="JAWJWF010000047">
    <property type="protein sequence ID" value="KAK6621674.1"/>
    <property type="molecule type" value="Genomic_DNA"/>
</dbReference>
<dbReference type="Pfam" id="PF02815">
    <property type="entry name" value="MIR"/>
    <property type="match status" value="1"/>
</dbReference>
<evidence type="ECO:0000256" key="1">
    <source>
        <dbReference type="ARBA" id="ARBA00004477"/>
    </source>
</evidence>
<evidence type="ECO:0000256" key="13">
    <source>
        <dbReference type="ARBA" id="ARBA00045102"/>
    </source>
</evidence>
<feature type="transmembrane region" description="Helical" evidence="15">
    <location>
        <begin position="294"/>
        <end position="319"/>
    </location>
</feature>
<evidence type="ECO:0000256" key="2">
    <source>
        <dbReference type="ARBA" id="ARBA00004922"/>
    </source>
</evidence>
<organism evidence="17 18">
    <name type="scientific">Polyplax serrata</name>
    <name type="common">Common mouse louse</name>
    <dbReference type="NCBI Taxonomy" id="468196"/>
    <lineage>
        <taxon>Eukaryota</taxon>
        <taxon>Metazoa</taxon>
        <taxon>Ecdysozoa</taxon>
        <taxon>Arthropoda</taxon>
        <taxon>Hexapoda</taxon>
        <taxon>Insecta</taxon>
        <taxon>Pterygota</taxon>
        <taxon>Neoptera</taxon>
        <taxon>Paraneoptera</taxon>
        <taxon>Psocodea</taxon>
        <taxon>Troctomorpha</taxon>
        <taxon>Phthiraptera</taxon>
        <taxon>Anoplura</taxon>
        <taxon>Polyplacidae</taxon>
        <taxon>Polyplax</taxon>
    </lineage>
</organism>
<accession>A0ABR1AK50</accession>
<dbReference type="Proteomes" id="UP001359485">
    <property type="component" value="Unassembled WGS sequence"/>
</dbReference>
<dbReference type="SUPFAM" id="SSF82109">
    <property type="entry name" value="MIR domain"/>
    <property type="match status" value="1"/>
</dbReference>
<dbReference type="Pfam" id="PF16192">
    <property type="entry name" value="PMT_4TMC"/>
    <property type="match status" value="1"/>
</dbReference>
<name>A0ABR1AK50_POLSC</name>
<dbReference type="Gene3D" id="2.80.10.50">
    <property type="match status" value="1"/>
</dbReference>
<evidence type="ECO:0000256" key="8">
    <source>
        <dbReference type="ARBA" id="ARBA00022737"/>
    </source>
</evidence>
<evidence type="ECO:0000256" key="7">
    <source>
        <dbReference type="ARBA" id="ARBA00022692"/>
    </source>
</evidence>
<keyword evidence="5" id="KW-0328">Glycosyltransferase</keyword>
<dbReference type="InterPro" id="IPR036300">
    <property type="entry name" value="MIR_dom_sf"/>
</dbReference>
<dbReference type="Pfam" id="PF02366">
    <property type="entry name" value="PMT"/>
    <property type="match status" value="1"/>
</dbReference>
<keyword evidence="6" id="KW-0808">Transferase</keyword>
<protein>
    <recommendedName>
        <fullName evidence="4">dolichyl-phosphate-mannose--protein mannosyltransferase</fullName>
        <ecNumber evidence="4">2.4.1.109</ecNumber>
    </recommendedName>
</protein>
<feature type="transmembrane region" description="Helical" evidence="15">
    <location>
        <begin position="703"/>
        <end position="721"/>
    </location>
</feature>
<gene>
    <name evidence="17" type="ORF">RUM44_001481</name>
</gene>